<dbReference type="EMBL" id="GGEC01054826">
    <property type="protein sequence ID" value="MBX35310.1"/>
    <property type="molecule type" value="Transcribed_RNA"/>
</dbReference>
<protein>
    <submittedName>
        <fullName evidence="1">Uncharacterized protein</fullName>
    </submittedName>
</protein>
<name>A0A2P2MYL1_RHIMU</name>
<accession>A0A2P2MYL1</accession>
<evidence type="ECO:0000313" key="1">
    <source>
        <dbReference type="EMBL" id="MBX35310.1"/>
    </source>
</evidence>
<sequence>MTFFNIVRISHPIRDIRAYIRKGLHPSSPGRGQNVSYGNWSKLRIDPSSSRPTILLLSYTCPKRHGKKRVHFTHSPLLMYDELYLM</sequence>
<organism evidence="1">
    <name type="scientific">Rhizophora mucronata</name>
    <name type="common">Asiatic mangrove</name>
    <dbReference type="NCBI Taxonomy" id="61149"/>
    <lineage>
        <taxon>Eukaryota</taxon>
        <taxon>Viridiplantae</taxon>
        <taxon>Streptophyta</taxon>
        <taxon>Embryophyta</taxon>
        <taxon>Tracheophyta</taxon>
        <taxon>Spermatophyta</taxon>
        <taxon>Magnoliopsida</taxon>
        <taxon>eudicotyledons</taxon>
        <taxon>Gunneridae</taxon>
        <taxon>Pentapetalae</taxon>
        <taxon>rosids</taxon>
        <taxon>fabids</taxon>
        <taxon>Malpighiales</taxon>
        <taxon>Rhizophoraceae</taxon>
        <taxon>Rhizophora</taxon>
    </lineage>
</organism>
<reference evidence="1" key="1">
    <citation type="submission" date="2018-02" db="EMBL/GenBank/DDBJ databases">
        <title>Rhizophora mucronata_Transcriptome.</title>
        <authorList>
            <person name="Meera S.P."/>
            <person name="Sreeshan A."/>
            <person name="Augustine A."/>
        </authorList>
    </citation>
    <scope>NUCLEOTIDE SEQUENCE</scope>
    <source>
        <tissue evidence="1">Leaf</tissue>
    </source>
</reference>
<proteinExistence type="predicted"/>
<dbReference type="AlphaFoldDB" id="A0A2P2MYL1"/>